<gene>
    <name evidence="1" type="ORF">DSLASN_05020</name>
</gene>
<evidence type="ECO:0000313" key="2">
    <source>
        <dbReference type="Proteomes" id="UP001320148"/>
    </source>
</evidence>
<organism evidence="1 2">
    <name type="scientific">Desulfoluna limicola</name>
    <dbReference type="NCBI Taxonomy" id="2810562"/>
    <lineage>
        <taxon>Bacteria</taxon>
        <taxon>Pseudomonadati</taxon>
        <taxon>Thermodesulfobacteriota</taxon>
        <taxon>Desulfobacteria</taxon>
        <taxon>Desulfobacterales</taxon>
        <taxon>Desulfolunaceae</taxon>
        <taxon>Desulfoluna</taxon>
    </lineage>
</organism>
<name>A0ABM7PCE1_9BACT</name>
<keyword evidence="2" id="KW-1185">Reference proteome</keyword>
<accession>A0ABM7PCE1</accession>
<dbReference type="Proteomes" id="UP001320148">
    <property type="component" value="Chromosome"/>
</dbReference>
<reference evidence="1 2" key="1">
    <citation type="submission" date="2021-02" db="EMBL/GenBank/DDBJ databases">
        <title>Complete genome of Desulfoluna sp. strain ASN36.</title>
        <authorList>
            <person name="Takahashi A."/>
            <person name="Kojima H."/>
            <person name="Fukui M."/>
        </authorList>
    </citation>
    <scope>NUCLEOTIDE SEQUENCE [LARGE SCALE GENOMIC DNA]</scope>
    <source>
        <strain evidence="1 2">ASN36</strain>
    </source>
</reference>
<dbReference type="EMBL" id="AP024488">
    <property type="protein sequence ID" value="BCS94870.1"/>
    <property type="molecule type" value="Genomic_DNA"/>
</dbReference>
<evidence type="ECO:0000313" key="1">
    <source>
        <dbReference type="EMBL" id="BCS94870.1"/>
    </source>
</evidence>
<protein>
    <submittedName>
        <fullName evidence="1">Uncharacterized protein</fullName>
    </submittedName>
</protein>
<proteinExistence type="predicted"/>
<sequence>MKGLGSGVGHGKSDATVHPLCEQVKVLFTKGVVHLCHYAYRAAIVGEAIVKADRIKHTAEVAGRSDDHDLLGFSLTSRSLVLQITEQSLPKALSPPVQIVILENGNRAKAIVPEKRQAAVQVGEFIEVNAVKRDRVTEPMPHRPHANMLHDPFDDG</sequence>